<dbReference type="OMA" id="AIACNRW"/>
<sequence>MDNFNRNNRFTAVSDELGEKCELLFFEFLRGFTENEVPKYFRCAEKLRDADKNSLYVDFVDIEKYDPVLSSSIQSNYYRVMKHLNNAAKKLCAEATRIPASKEIYVSIRNVPVRYKFSL</sequence>
<dbReference type="SUPFAM" id="SSF50249">
    <property type="entry name" value="Nucleic acid-binding proteins"/>
    <property type="match status" value="1"/>
</dbReference>
<evidence type="ECO:0000313" key="3">
    <source>
        <dbReference type="Proteomes" id="UP000031668"/>
    </source>
</evidence>
<dbReference type="OrthoDB" id="1744952at2759"/>
<feature type="domain" description="MCM N-terminal" evidence="1">
    <location>
        <begin position="25"/>
        <end position="110"/>
    </location>
</feature>
<dbReference type="FunFam" id="3.30.1640.10:FF:000004">
    <property type="entry name" value="DNA helicase"/>
    <property type="match status" value="1"/>
</dbReference>
<proteinExistence type="predicted"/>
<comment type="caution">
    <text evidence="2">The sequence shown here is derived from an EMBL/GenBank/DDBJ whole genome shotgun (WGS) entry which is preliminary data.</text>
</comment>
<dbReference type="Gene3D" id="3.30.1640.10">
    <property type="entry name" value="mini-chromosome maintenance (MCM) complex, chain A, domain 1"/>
    <property type="match status" value="1"/>
</dbReference>
<dbReference type="InterPro" id="IPR027925">
    <property type="entry name" value="MCM_N"/>
</dbReference>
<protein>
    <submittedName>
        <fullName evidence="2">DNA replication licensing factor MCM6</fullName>
    </submittedName>
</protein>
<name>A0A0C2MV96_THEKT</name>
<dbReference type="InterPro" id="IPR012340">
    <property type="entry name" value="NA-bd_OB-fold"/>
</dbReference>
<dbReference type="EMBL" id="JWZT01003775">
    <property type="protein sequence ID" value="KII65572.1"/>
    <property type="molecule type" value="Genomic_DNA"/>
</dbReference>
<organism evidence="2 3">
    <name type="scientific">Thelohanellus kitauei</name>
    <name type="common">Myxosporean</name>
    <dbReference type="NCBI Taxonomy" id="669202"/>
    <lineage>
        <taxon>Eukaryota</taxon>
        <taxon>Metazoa</taxon>
        <taxon>Cnidaria</taxon>
        <taxon>Myxozoa</taxon>
        <taxon>Myxosporea</taxon>
        <taxon>Bivalvulida</taxon>
        <taxon>Platysporina</taxon>
        <taxon>Myxobolidae</taxon>
        <taxon>Thelohanellus</taxon>
    </lineage>
</organism>
<dbReference type="Pfam" id="PF14551">
    <property type="entry name" value="MCM_N"/>
    <property type="match status" value="1"/>
</dbReference>
<accession>A0A0C2MV96</accession>
<evidence type="ECO:0000259" key="1">
    <source>
        <dbReference type="Pfam" id="PF14551"/>
    </source>
</evidence>
<keyword evidence="3" id="KW-1185">Reference proteome</keyword>
<dbReference type="AlphaFoldDB" id="A0A0C2MV96"/>
<dbReference type="Proteomes" id="UP000031668">
    <property type="component" value="Unassembled WGS sequence"/>
</dbReference>
<reference evidence="2 3" key="1">
    <citation type="journal article" date="2014" name="Genome Biol. Evol.">
        <title>The genome of the myxosporean Thelohanellus kitauei shows adaptations to nutrient acquisition within its fish host.</title>
        <authorList>
            <person name="Yang Y."/>
            <person name="Xiong J."/>
            <person name="Zhou Z."/>
            <person name="Huo F."/>
            <person name="Miao W."/>
            <person name="Ran C."/>
            <person name="Liu Y."/>
            <person name="Zhang J."/>
            <person name="Feng J."/>
            <person name="Wang M."/>
            <person name="Wang M."/>
            <person name="Wang L."/>
            <person name="Yao B."/>
        </authorList>
    </citation>
    <scope>NUCLEOTIDE SEQUENCE [LARGE SCALE GENOMIC DNA]</scope>
    <source>
        <strain evidence="2">Wuqing</strain>
    </source>
</reference>
<evidence type="ECO:0000313" key="2">
    <source>
        <dbReference type="EMBL" id="KII65572.1"/>
    </source>
</evidence>
<gene>
    <name evidence="2" type="ORF">RF11_00923</name>
</gene>